<feature type="binding site" evidence="14">
    <location>
        <position position="313"/>
    </location>
    <ligand>
        <name>Zn(2+)</name>
        <dbReference type="ChEBI" id="CHEBI:29105"/>
        <note>catalytic</note>
    </ligand>
</feature>
<evidence type="ECO:0000256" key="15">
    <source>
        <dbReference type="RuleBase" id="RU366005"/>
    </source>
</evidence>
<comment type="caution">
    <text evidence="18">The sequence shown here is derived from an EMBL/GenBank/DDBJ whole genome shotgun (WGS) entry which is preliminary data.</text>
</comment>
<dbReference type="Pfam" id="PF16491">
    <property type="entry name" value="Peptidase_M48_N"/>
    <property type="match status" value="1"/>
</dbReference>
<feature type="transmembrane region" description="Helical" evidence="15">
    <location>
        <begin position="327"/>
        <end position="351"/>
    </location>
</feature>
<feature type="domain" description="Peptidase M48" evidence="16">
    <location>
        <begin position="242"/>
        <end position="465"/>
    </location>
</feature>
<dbReference type="AlphaFoldDB" id="A0A1E5R512"/>
<dbReference type="InParanoid" id="A0A1E5R512"/>
<keyword evidence="4 14" id="KW-0479">Metal-binding</keyword>
<evidence type="ECO:0000256" key="1">
    <source>
        <dbReference type="ARBA" id="ARBA00004477"/>
    </source>
</evidence>
<feature type="transmembrane region" description="Helical" evidence="15">
    <location>
        <begin position="182"/>
        <end position="201"/>
    </location>
</feature>
<evidence type="ECO:0000256" key="6">
    <source>
        <dbReference type="ARBA" id="ARBA00022824"/>
    </source>
</evidence>
<proteinExistence type="inferred from homology"/>
<comment type="subcellular location">
    <subcellularLocation>
        <location evidence="1 15">Endoplasmic reticulum membrane</location>
        <topology evidence="1 15">Multi-pass membrane protein</topology>
    </subcellularLocation>
</comment>
<evidence type="ECO:0000259" key="16">
    <source>
        <dbReference type="Pfam" id="PF01435"/>
    </source>
</evidence>
<feature type="binding site" evidence="14">
    <location>
        <position position="317"/>
    </location>
    <ligand>
        <name>Zn(2+)</name>
        <dbReference type="ChEBI" id="CHEBI:29105"/>
        <note>catalytic</note>
    </ligand>
</feature>
<dbReference type="STRING" id="56408.A0A1E5R512"/>
<keyword evidence="5 15" id="KW-0378">Hydrolase</keyword>
<dbReference type="InterPro" id="IPR027057">
    <property type="entry name" value="CAXX_Prtase_1"/>
</dbReference>
<evidence type="ECO:0000313" key="19">
    <source>
        <dbReference type="Proteomes" id="UP000095728"/>
    </source>
</evidence>
<dbReference type="FunCoup" id="A0A1E5R512">
    <property type="interactions" value="868"/>
</dbReference>
<keyword evidence="8 15" id="KW-1133">Transmembrane helix</keyword>
<dbReference type="InterPro" id="IPR032456">
    <property type="entry name" value="Peptidase_M48_N"/>
</dbReference>
<keyword evidence="10 15" id="KW-0472">Membrane</keyword>
<evidence type="ECO:0000259" key="17">
    <source>
        <dbReference type="Pfam" id="PF16491"/>
    </source>
</evidence>
<evidence type="ECO:0000256" key="7">
    <source>
        <dbReference type="ARBA" id="ARBA00022833"/>
    </source>
</evidence>
<dbReference type="EMBL" id="LPNM01000010">
    <property type="protein sequence ID" value="OEJ81990.1"/>
    <property type="molecule type" value="Genomic_DNA"/>
</dbReference>
<dbReference type="Proteomes" id="UP000095728">
    <property type="component" value="Unassembled WGS sequence"/>
</dbReference>
<feature type="domain" description="CAAX prenyl protease 1 N-terminal" evidence="17">
    <location>
        <begin position="42"/>
        <end position="239"/>
    </location>
</feature>
<keyword evidence="7 14" id="KW-0862">Zinc</keyword>
<dbReference type="FunFam" id="3.30.2010.10:FF:000002">
    <property type="entry name" value="CAAX prenyl protease"/>
    <property type="match status" value="1"/>
</dbReference>
<evidence type="ECO:0000256" key="12">
    <source>
        <dbReference type="ARBA" id="ARBA00060927"/>
    </source>
</evidence>
<sequence length="474" mass="54484">MSLSVIDMVKGMFSTSTFPYKKVMIFFTLCDFAFETYIALRQYKVLQNKDKKLPHVLKGKIDEQKFKDSDNYGIAKAKFNFVSNTYDLFLTLYNLAANIQPKIWNYSILISSIVYSSIFQKSSSTFPQFSLLTQNILFFNFSVIFTNLLSLPVSYVQHFVLEEKFGFNKTTLKTWIMDTIKSNALIVLLGSPILYLLGWLLDKFSDNRNFVLYIWLFCLALQITMFLLSSTVIEPLFNKFTPLEEGELKTKIEDLAKECGFPLSDIFVIDGSKRSSHSNAYFSGLPFLKKRIVLFDTLIKDSSVDEVVAVLAHEIGHWKMNHTTKMLAISQIHFALFFKLFASTYKNFYLFKDLGFVVDPTQSQISHTGDVAVVQNFPFFVGLMLFGYLMKPTDSIHNFLFNLYSRHNEYEADEFAVKLGKGETLCDSLISLHVSNLSTVSVDPLFSKYHYTHPTLPERLGALENKITEQKKKN</sequence>
<feature type="transmembrane region" description="Helical" evidence="15">
    <location>
        <begin position="213"/>
        <end position="233"/>
    </location>
</feature>
<feature type="transmembrane region" description="Helical" evidence="15">
    <location>
        <begin position="139"/>
        <end position="161"/>
    </location>
</feature>
<dbReference type="InterPro" id="IPR001915">
    <property type="entry name" value="Peptidase_M48"/>
</dbReference>
<keyword evidence="19" id="KW-1185">Reference proteome</keyword>
<evidence type="ECO:0000256" key="5">
    <source>
        <dbReference type="ARBA" id="ARBA00022801"/>
    </source>
</evidence>
<dbReference type="EC" id="3.4.24.84" evidence="15"/>
<keyword evidence="2 15" id="KW-0645">Protease</keyword>
<evidence type="ECO:0000256" key="4">
    <source>
        <dbReference type="ARBA" id="ARBA00022723"/>
    </source>
</evidence>
<protein>
    <recommendedName>
        <fullName evidence="15">CAAX prenyl protease</fullName>
        <ecNumber evidence="15">3.4.24.84</ecNumber>
    </recommendedName>
</protein>
<dbReference type="GO" id="GO:0046872">
    <property type="term" value="F:metal ion binding"/>
    <property type="evidence" value="ECO:0007669"/>
    <property type="project" value="UniProtKB-UniRule"/>
</dbReference>
<comment type="catalytic activity">
    <reaction evidence="11 15">
        <text>Hydrolyzes the peptide bond -P2-(S-farnesyl or geranylgeranyl)C-P1'-P2'-P3'-COOH where P1' and P2' are amino acids with aliphatic side chains and P3' is any C-terminal residue.</text>
        <dbReference type="EC" id="3.4.24.84"/>
    </reaction>
</comment>
<feature type="active site" evidence="13">
    <location>
        <position position="314"/>
    </location>
</feature>
<dbReference type="GO" id="GO:0005789">
    <property type="term" value="C:endoplasmic reticulum membrane"/>
    <property type="evidence" value="ECO:0007669"/>
    <property type="project" value="UniProtKB-SubCell"/>
</dbReference>
<evidence type="ECO:0000256" key="2">
    <source>
        <dbReference type="ARBA" id="ARBA00022670"/>
    </source>
</evidence>
<dbReference type="GO" id="GO:0004222">
    <property type="term" value="F:metalloendopeptidase activity"/>
    <property type="evidence" value="ECO:0007669"/>
    <property type="project" value="UniProtKB-UniRule"/>
</dbReference>
<evidence type="ECO:0000256" key="9">
    <source>
        <dbReference type="ARBA" id="ARBA00023049"/>
    </source>
</evidence>
<dbReference type="OrthoDB" id="360839at2759"/>
<evidence type="ECO:0000313" key="18">
    <source>
        <dbReference type="EMBL" id="OEJ81990.1"/>
    </source>
</evidence>
<evidence type="ECO:0000256" key="13">
    <source>
        <dbReference type="PIRSR" id="PIRSR627057-1"/>
    </source>
</evidence>
<gene>
    <name evidence="18" type="ORF">AWRI3579_g3540</name>
</gene>
<feature type="transmembrane region" description="Helical" evidence="15">
    <location>
        <begin position="103"/>
        <end position="119"/>
    </location>
</feature>
<keyword evidence="9 15" id="KW-0482">Metalloprotease</keyword>
<accession>A0A1E5R512</accession>
<evidence type="ECO:0000256" key="8">
    <source>
        <dbReference type="ARBA" id="ARBA00022989"/>
    </source>
</evidence>
<evidence type="ECO:0000256" key="3">
    <source>
        <dbReference type="ARBA" id="ARBA00022692"/>
    </source>
</evidence>
<comment type="function">
    <text evidence="15">Proteolytically removes the C-terminal three residues of farnesylated proteins.</text>
</comment>
<comment type="cofactor">
    <cofactor evidence="14 15">
        <name>Zn(2+)</name>
        <dbReference type="ChEBI" id="CHEBI:29105"/>
    </cofactor>
    <text evidence="14 15">Binds 1 zinc ion per subunit.</text>
</comment>
<reference evidence="19" key="1">
    <citation type="journal article" date="2016" name="Genome Announc.">
        <title>Genome sequences of three species of Hanseniaspora isolated from spontaneous wine fermentations.</title>
        <authorList>
            <person name="Sternes P.R."/>
            <person name="Lee D."/>
            <person name="Kutyna D.R."/>
            <person name="Borneman A.R."/>
        </authorList>
    </citation>
    <scope>NUCLEOTIDE SEQUENCE [LARGE SCALE GENOMIC DNA]</scope>
    <source>
        <strain evidence="19">AWRI3579</strain>
    </source>
</reference>
<feature type="transmembrane region" description="Helical" evidence="15">
    <location>
        <begin position="20"/>
        <end position="40"/>
    </location>
</feature>
<feature type="transmembrane region" description="Helical" evidence="15">
    <location>
        <begin position="371"/>
        <end position="390"/>
    </location>
</feature>
<evidence type="ECO:0000256" key="11">
    <source>
        <dbReference type="ARBA" id="ARBA00044456"/>
    </source>
</evidence>
<comment type="similarity">
    <text evidence="12 15">Belongs to the peptidase M48A family.</text>
</comment>
<feature type="active site" description="Proton donor" evidence="13">
    <location>
        <position position="413"/>
    </location>
</feature>
<dbReference type="PANTHER" id="PTHR10120">
    <property type="entry name" value="CAAX PRENYL PROTEASE 1"/>
    <property type="match status" value="1"/>
</dbReference>
<keyword evidence="6 15" id="KW-0256">Endoplasmic reticulum</keyword>
<name>A0A1E5R512_9ASCO</name>
<dbReference type="CDD" id="cd07343">
    <property type="entry name" value="M48A_Zmpste24p_like"/>
    <property type="match status" value="1"/>
</dbReference>
<feature type="binding site" evidence="14">
    <location>
        <position position="409"/>
    </location>
    <ligand>
        <name>Zn(2+)</name>
        <dbReference type="ChEBI" id="CHEBI:29105"/>
        <note>catalytic</note>
    </ligand>
</feature>
<organism evidence="18 19">
    <name type="scientific">Hanseniaspora osmophila</name>
    <dbReference type="NCBI Taxonomy" id="56408"/>
    <lineage>
        <taxon>Eukaryota</taxon>
        <taxon>Fungi</taxon>
        <taxon>Dikarya</taxon>
        <taxon>Ascomycota</taxon>
        <taxon>Saccharomycotina</taxon>
        <taxon>Saccharomycetes</taxon>
        <taxon>Saccharomycodales</taxon>
        <taxon>Saccharomycodaceae</taxon>
        <taxon>Hanseniaspora</taxon>
    </lineage>
</organism>
<keyword evidence="3 15" id="KW-0812">Transmembrane</keyword>
<evidence type="ECO:0000256" key="14">
    <source>
        <dbReference type="PIRSR" id="PIRSR627057-2"/>
    </source>
</evidence>
<evidence type="ECO:0000256" key="10">
    <source>
        <dbReference type="ARBA" id="ARBA00023136"/>
    </source>
</evidence>
<dbReference type="Pfam" id="PF01435">
    <property type="entry name" value="Peptidase_M48"/>
    <property type="match status" value="1"/>
</dbReference>
<dbReference type="GO" id="GO:0071586">
    <property type="term" value="P:CAAX-box protein processing"/>
    <property type="evidence" value="ECO:0007669"/>
    <property type="project" value="UniProtKB-UniRule"/>
</dbReference>
<dbReference type="Gene3D" id="3.30.2010.10">
    <property type="entry name" value="Metalloproteases ('zincins'), catalytic domain"/>
    <property type="match status" value="1"/>
</dbReference>